<feature type="compositionally biased region" description="Basic and acidic residues" evidence="1">
    <location>
        <begin position="81"/>
        <end position="92"/>
    </location>
</feature>
<reference evidence="2" key="2">
    <citation type="submission" date="2015-06" db="UniProtKB">
        <authorList>
            <consortium name="EnsemblMetazoa"/>
        </authorList>
    </citation>
    <scope>IDENTIFICATION</scope>
</reference>
<proteinExistence type="predicted"/>
<feature type="compositionally biased region" description="Basic and acidic residues" evidence="1">
    <location>
        <begin position="133"/>
        <end position="152"/>
    </location>
</feature>
<sequence>MLSDLNGDTNKMRLQSVLDYKVSAGYSDAVLNGPLPKIEGDFGDEGDGSSGSSKDKKRDFGDGSNGQYSTSSHNTYGGSSNHRDVQEKENRLAHQKRSKLAGGEGQVVFGRKRHGRYEFEDGERYEESGETGNGRERAWYFGKQDKPSKGNDDAEDDGDHYSSSNQDSREHQRHQINDYAHRRRKNYTQLQRSKKAIGNSRVNIGDMSRFRKIHKKHFGGGEEEHESEVKRPEKSRFSQKHQNNGRVKKLKLENDDESYDDQED</sequence>
<name>T1JXF5_TETUR</name>
<dbReference type="AlphaFoldDB" id="T1JXF5"/>
<feature type="compositionally biased region" description="Basic and acidic residues" evidence="1">
    <location>
        <begin position="219"/>
        <end position="236"/>
    </location>
</feature>
<dbReference type="EnsemblMetazoa" id="tetur02g11750.1">
    <property type="protein sequence ID" value="tetur02g11750.1"/>
    <property type="gene ID" value="tetur02g11750"/>
</dbReference>
<protein>
    <submittedName>
        <fullName evidence="2">Uncharacterized protein</fullName>
    </submittedName>
</protein>
<organism evidence="2 3">
    <name type="scientific">Tetranychus urticae</name>
    <name type="common">Two-spotted spider mite</name>
    <dbReference type="NCBI Taxonomy" id="32264"/>
    <lineage>
        <taxon>Eukaryota</taxon>
        <taxon>Metazoa</taxon>
        <taxon>Ecdysozoa</taxon>
        <taxon>Arthropoda</taxon>
        <taxon>Chelicerata</taxon>
        <taxon>Arachnida</taxon>
        <taxon>Acari</taxon>
        <taxon>Acariformes</taxon>
        <taxon>Trombidiformes</taxon>
        <taxon>Prostigmata</taxon>
        <taxon>Eleutherengona</taxon>
        <taxon>Raphignathae</taxon>
        <taxon>Tetranychoidea</taxon>
        <taxon>Tetranychidae</taxon>
        <taxon>Tetranychus</taxon>
    </lineage>
</organism>
<dbReference type="EMBL" id="CAEY01000828">
    <property type="status" value="NOT_ANNOTATED_CDS"/>
    <property type="molecule type" value="Genomic_DNA"/>
</dbReference>
<keyword evidence="3" id="KW-1185">Reference proteome</keyword>
<dbReference type="Proteomes" id="UP000015104">
    <property type="component" value="Unassembled WGS sequence"/>
</dbReference>
<feature type="region of interest" description="Disordered" evidence="1">
    <location>
        <begin position="29"/>
        <end position="264"/>
    </location>
</feature>
<reference evidence="3" key="1">
    <citation type="submission" date="2011-08" db="EMBL/GenBank/DDBJ databases">
        <authorList>
            <person name="Rombauts S."/>
        </authorList>
    </citation>
    <scope>NUCLEOTIDE SEQUENCE</scope>
    <source>
        <strain evidence="3">London</strain>
    </source>
</reference>
<feature type="compositionally biased region" description="Acidic residues" evidence="1">
    <location>
        <begin position="254"/>
        <end position="264"/>
    </location>
</feature>
<accession>T1JXF5</accession>
<feature type="compositionally biased region" description="Basic and acidic residues" evidence="1">
    <location>
        <begin position="167"/>
        <end position="180"/>
    </location>
</feature>
<dbReference type="HOGENOM" id="CLU_1054959_0_0_1"/>
<evidence type="ECO:0000256" key="1">
    <source>
        <dbReference type="SAM" id="MobiDB-lite"/>
    </source>
</evidence>
<evidence type="ECO:0000313" key="3">
    <source>
        <dbReference type="Proteomes" id="UP000015104"/>
    </source>
</evidence>
<feature type="compositionally biased region" description="Polar residues" evidence="1">
    <location>
        <begin position="65"/>
        <end position="80"/>
    </location>
</feature>
<evidence type="ECO:0000313" key="2">
    <source>
        <dbReference type="EnsemblMetazoa" id="tetur02g11750.1"/>
    </source>
</evidence>